<evidence type="ECO:0000313" key="5">
    <source>
        <dbReference type="Proteomes" id="UP001149954"/>
    </source>
</evidence>
<sequence length="401" mass="44826">MLLLIAESLPNQQDLSAFVQTTKRTYITLQHCLYKNNVKNNGSSALLWAAEHGDTALTQTMLDAGASIRGFDSFFCTPSPAPLTYRAGNPILLAASGSHIETLTCLLAETRSGQGWIPDQLCEALHNGAIPARSGEAVKLLIRYNVPLDGVDGMPRYRCCRRYIDIIPFLLEAGACIDENEIPTTLENAVLMKQPEAVEMLLGAEVWLEDDELMCIIAHQGSLRMLEAFLEAGFEVGRCWQRAISVAVVHGKTEIVARLIEKRSNSHLITDMLMIDWDNLQYGTIGFAVHFGHLEVLKLLLEKGVRAEWSDLILAPKVRFEEAVALLEECDFEDVPWKEMACCFLERKLRGRKVTELRYKGLRVKNALFGPVLVADDMDAPLFRPTVRSDSPHELAPIYWA</sequence>
<dbReference type="OrthoDB" id="4772757at2759"/>
<proteinExistence type="predicted"/>
<evidence type="ECO:0000256" key="1">
    <source>
        <dbReference type="ARBA" id="ARBA00022737"/>
    </source>
</evidence>
<feature type="repeat" description="ANK" evidence="3">
    <location>
        <begin position="41"/>
        <end position="73"/>
    </location>
</feature>
<reference evidence="4" key="1">
    <citation type="submission" date="2022-12" db="EMBL/GenBank/DDBJ databases">
        <authorList>
            <person name="Petersen C."/>
        </authorList>
    </citation>
    <scope>NUCLEOTIDE SEQUENCE</scope>
    <source>
        <strain evidence="4">IBT 29495</strain>
    </source>
</reference>
<dbReference type="Gene3D" id="1.25.40.20">
    <property type="entry name" value="Ankyrin repeat-containing domain"/>
    <property type="match status" value="2"/>
</dbReference>
<keyword evidence="5" id="KW-1185">Reference proteome</keyword>
<protein>
    <recommendedName>
        <fullName evidence="6">Ankyrin</fullName>
    </recommendedName>
</protein>
<reference evidence="4" key="2">
    <citation type="journal article" date="2023" name="IMA Fungus">
        <title>Comparative genomic study of the Penicillium genus elucidates a diverse pangenome and 15 lateral gene transfer events.</title>
        <authorList>
            <person name="Petersen C."/>
            <person name="Sorensen T."/>
            <person name="Nielsen M.R."/>
            <person name="Sondergaard T.E."/>
            <person name="Sorensen J.L."/>
            <person name="Fitzpatrick D.A."/>
            <person name="Frisvad J.C."/>
            <person name="Nielsen K.L."/>
        </authorList>
    </citation>
    <scope>NUCLEOTIDE SEQUENCE</scope>
    <source>
        <strain evidence="4">IBT 29495</strain>
    </source>
</reference>
<dbReference type="PANTHER" id="PTHR24198">
    <property type="entry name" value="ANKYRIN REPEAT AND PROTEIN KINASE DOMAIN-CONTAINING PROTEIN"/>
    <property type="match status" value="1"/>
</dbReference>
<name>A0A9W9XKH6_9EURO</name>
<gene>
    <name evidence="4" type="ORF">N7463_010745</name>
</gene>
<dbReference type="AlphaFoldDB" id="A0A9W9XKH6"/>
<evidence type="ECO:0000256" key="2">
    <source>
        <dbReference type="ARBA" id="ARBA00023043"/>
    </source>
</evidence>
<dbReference type="EMBL" id="JAPWDS010000006">
    <property type="protein sequence ID" value="KAJ5494658.1"/>
    <property type="molecule type" value="Genomic_DNA"/>
</dbReference>
<evidence type="ECO:0000313" key="4">
    <source>
        <dbReference type="EMBL" id="KAJ5494658.1"/>
    </source>
</evidence>
<dbReference type="PROSITE" id="PS50297">
    <property type="entry name" value="ANK_REP_REGION"/>
    <property type="match status" value="1"/>
</dbReference>
<evidence type="ECO:0000256" key="3">
    <source>
        <dbReference type="PROSITE-ProRule" id="PRU00023"/>
    </source>
</evidence>
<dbReference type="InterPro" id="IPR036770">
    <property type="entry name" value="Ankyrin_rpt-contain_sf"/>
</dbReference>
<dbReference type="PROSITE" id="PS50088">
    <property type="entry name" value="ANK_REPEAT"/>
    <property type="match status" value="1"/>
</dbReference>
<accession>A0A9W9XKH6</accession>
<comment type="caution">
    <text evidence="4">The sequence shown here is derived from an EMBL/GenBank/DDBJ whole genome shotgun (WGS) entry which is preliminary data.</text>
</comment>
<keyword evidence="2 3" id="KW-0040">ANK repeat</keyword>
<dbReference type="InterPro" id="IPR002110">
    <property type="entry name" value="Ankyrin_rpt"/>
</dbReference>
<dbReference type="SMART" id="SM00248">
    <property type="entry name" value="ANK"/>
    <property type="match status" value="4"/>
</dbReference>
<dbReference type="SUPFAM" id="SSF48403">
    <property type="entry name" value="Ankyrin repeat"/>
    <property type="match status" value="1"/>
</dbReference>
<keyword evidence="1" id="KW-0677">Repeat</keyword>
<organism evidence="4 5">
    <name type="scientific">Penicillium fimorum</name>
    <dbReference type="NCBI Taxonomy" id="1882269"/>
    <lineage>
        <taxon>Eukaryota</taxon>
        <taxon>Fungi</taxon>
        <taxon>Dikarya</taxon>
        <taxon>Ascomycota</taxon>
        <taxon>Pezizomycotina</taxon>
        <taxon>Eurotiomycetes</taxon>
        <taxon>Eurotiomycetidae</taxon>
        <taxon>Eurotiales</taxon>
        <taxon>Aspergillaceae</taxon>
        <taxon>Penicillium</taxon>
    </lineage>
</organism>
<dbReference type="Proteomes" id="UP001149954">
    <property type="component" value="Unassembled WGS sequence"/>
</dbReference>
<dbReference type="PANTHER" id="PTHR24198:SF165">
    <property type="entry name" value="ANKYRIN REPEAT-CONTAINING PROTEIN-RELATED"/>
    <property type="match status" value="1"/>
</dbReference>
<evidence type="ECO:0008006" key="6">
    <source>
        <dbReference type="Google" id="ProtNLM"/>
    </source>
</evidence>